<organism evidence="17 18">
    <name type="scientific">Clupea harengus</name>
    <name type="common">Atlantic herring</name>
    <dbReference type="NCBI Taxonomy" id="7950"/>
    <lineage>
        <taxon>Eukaryota</taxon>
        <taxon>Metazoa</taxon>
        <taxon>Chordata</taxon>
        <taxon>Craniata</taxon>
        <taxon>Vertebrata</taxon>
        <taxon>Euteleostomi</taxon>
        <taxon>Actinopterygii</taxon>
        <taxon>Neopterygii</taxon>
        <taxon>Teleostei</taxon>
        <taxon>Clupei</taxon>
        <taxon>Clupeiformes</taxon>
        <taxon>Clupeoidei</taxon>
        <taxon>Clupeidae</taxon>
        <taxon>Clupea</taxon>
    </lineage>
</organism>
<evidence type="ECO:0000256" key="7">
    <source>
        <dbReference type="ARBA" id="ARBA00022991"/>
    </source>
</evidence>
<evidence type="ECO:0000256" key="8">
    <source>
        <dbReference type="ARBA" id="ARBA00023040"/>
    </source>
</evidence>
<keyword evidence="10" id="KW-1015">Disulfide bond</keyword>
<dbReference type="InterPro" id="IPR000276">
    <property type="entry name" value="GPCR_Rhodpsn"/>
</dbReference>
<evidence type="ECO:0000256" key="11">
    <source>
        <dbReference type="ARBA" id="ARBA00023170"/>
    </source>
</evidence>
<feature type="domain" description="G-protein coupled receptors family 1 profile" evidence="16">
    <location>
        <begin position="30"/>
        <end position="286"/>
    </location>
</feature>
<dbReference type="PROSITE" id="PS50262">
    <property type="entry name" value="G_PROTEIN_RECEP_F1_2"/>
    <property type="match status" value="1"/>
</dbReference>
<dbReference type="GO" id="GO:0007601">
    <property type="term" value="P:visual perception"/>
    <property type="evidence" value="ECO:0007669"/>
    <property type="project" value="InterPro"/>
</dbReference>
<dbReference type="GO" id="GO:0007602">
    <property type="term" value="P:phototransduction"/>
    <property type="evidence" value="ECO:0007669"/>
    <property type="project" value="UniProtKB-KW"/>
</dbReference>
<dbReference type="PRINTS" id="PR01244">
    <property type="entry name" value="PEROPSIN"/>
</dbReference>
<evidence type="ECO:0000256" key="3">
    <source>
        <dbReference type="ARBA" id="ARBA00022606"/>
    </source>
</evidence>
<feature type="transmembrane region" description="Helical" evidence="15">
    <location>
        <begin position="50"/>
        <end position="69"/>
    </location>
</feature>
<dbReference type="PRINTS" id="PR00237">
    <property type="entry name" value="GPCRRHODOPSN"/>
</dbReference>
<dbReference type="InterPro" id="IPR017452">
    <property type="entry name" value="GPCR_Rhodpsn_7TM"/>
</dbReference>
<evidence type="ECO:0000256" key="12">
    <source>
        <dbReference type="ARBA" id="ARBA00023180"/>
    </source>
</evidence>
<keyword evidence="12" id="KW-0325">Glycoprotein</keyword>
<feature type="transmembrane region" description="Helical" evidence="15">
    <location>
        <begin position="130"/>
        <end position="152"/>
    </location>
</feature>
<dbReference type="SUPFAM" id="SSF81321">
    <property type="entry name" value="Family A G protein-coupled receptor-like"/>
    <property type="match status" value="1"/>
</dbReference>
<keyword evidence="13" id="KW-0807">Transducer</keyword>
<evidence type="ECO:0000256" key="6">
    <source>
        <dbReference type="ARBA" id="ARBA00022989"/>
    </source>
</evidence>
<evidence type="ECO:0000256" key="15">
    <source>
        <dbReference type="SAM" id="Phobius"/>
    </source>
</evidence>
<dbReference type="InterPro" id="IPR002962">
    <property type="entry name" value="Peropsin"/>
</dbReference>
<keyword evidence="7" id="KW-0157">Chromophore</keyword>
<keyword evidence="11" id="KW-0675">Receptor</keyword>
<dbReference type="GO" id="GO:0004930">
    <property type="term" value="F:G protein-coupled receptor activity"/>
    <property type="evidence" value="ECO:0007669"/>
    <property type="project" value="UniProtKB-KW"/>
</dbReference>
<dbReference type="FunFam" id="1.20.1070.10:FF:000219">
    <property type="entry name" value="Opsin 5-like 2"/>
    <property type="match status" value="1"/>
</dbReference>
<comment type="subcellular location">
    <subcellularLocation>
        <location evidence="1">Membrane</location>
        <topology evidence="1">Multi-pass membrane protein</topology>
    </subcellularLocation>
</comment>
<keyword evidence="9 15" id="KW-0472">Membrane</keyword>
<keyword evidence="5" id="KW-0681">Retinal protein</keyword>
<keyword evidence="6 15" id="KW-1133">Transmembrane helix</keyword>
<keyword evidence="8" id="KW-0297">G-protein coupled receptor</keyword>
<name>A0A8M1KB09_CLUHA</name>
<dbReference type="Gene3D" id="1.20.1070.10">
    <property type="entry name" value="Rhodopsin 7-helix transmembrane proteins"/>
    <property type="match status" value="1"/>
</dbReference>
<dbReference type="GO" id="GO:0009881">
    <property type="term" value="F:photoreceptor activity"/>
    <property type="evidence" value="ECO:0007669"/>
    <property type="project" value="UniProtKB-KW"/>
</dbReference>
<evidence type="ECO:0000256" key="1">
    <source>
        <dbReference type="ARBA" id="ARBA00004141"/>
    </source>
</evidence>
<evidence type="ECO:0000259" key="16">
    <source>
        <dbReference type="PROSITE" id="PS50262"/>
    </source>
</evidence>
<keyword evidence="4 15" id="KW-0812">Transmembrane</keyword>
<evidence type="ECO:0000256" key="13">
    <source>
        <dbReference type="ARBA" id="ARBA00023224"/>
    </source>
</evidence>
<dbReference type="GeneID" id="122130408"/>
<protein>
    <submittedName>
        <fullName evidence="18">Opsin-5-like</fullName>
    </submittedName>
</protein>
<dbReference type="KEGG" id="char:122130408"/>
<dbReference type="InterPro" id="IPR027430">
    <property type="entry name" value="Retinal_BS"/>
</dbReference>
<dbReference type="PANTHER" id="PTHR24240">
    <property type="entry name" value="OPSIN"/>
    <property type="match status" value="1"/>
</dbReference>
<evidence type="ECO:0000256" key="9">
    <source>
        <dbReference type="ARBA" id="ARBA00023136"/>
    </source>
</evidence>
<evidence type="ECO:0000313" key="17">
    <source>
        <dbReference type="Proteomes" id="UP000515152"/>
    </source>
</evidence>
<keyword evidence="2" id="KW-0600">Photoreceptor protein</keyword>
<sequence length="357" mass="39752">MDIYSSKLSYPLDIGVGAYLLILAVLSISGNLLVLIMAVKRASHMKPAELLSVSLAITDLGAAVSMYPLAAASAWNHHWIGGDVTCRYYAFMGFFFGVASLATLTVMAVIRFIVSTNLQSPKERVSKRNVKLLVVGTWLYALLWATFPFAGWGKYGPEPFGLSCTLAWADMRNVPHGVSFVVSMFSMNLAIPAIIIISCYAGIVLRLRMTFKSVKNCNHIPNTLKMQRRLILIAFIISMGFLGSWTPYGLVSMWSVYQDSASIPPLVSMLPCLFAKTSTVYNPLIYYAFSKTFKAQVRQMCCLCGRPTACHPTKGDKVTNTIYTVRELRKPSEPQPQPRLEPSMEEQVEERLPLEYK</sequence>
<feature type="region of interest" description="Disordered" evidence="14">
    <location>
        <begin position="328"/>
        <end position="357"/>
    </location>
</feature>
<feature type="transmembrane region" description="Helical" evidence="15">
    <location>
        <begin position="189"/>
        <end position="209"/>
    </location>
</feature>
<dbReference type="Pfam" id="PF00001">
    <property type="entry name" value="7tm_1"/>
    <property type="match status" value="1"/>
</dbReference>
<dbReference type="RefSeq" id="XP_042561077.1">
    <property type="nucleotide sequence ID" value="XM_042705143.1"/>
</dbReference>
<dbReference type="InterPro" id="IPR050125">
    <property type="entry name" value="GPCR_opsins"/>
</dbReference>
<feature type="transmembrane region" description="Helical" evidence="15">
    <location>
        <begin position="230"/>
        <end position="248"/>
    </location>
</feature>
<keyword evidence="3" id="KW-0716">Sensory transduction</keyword>
<proteinExistence type="predicted"/>
<gene>
    <name evidence="18" type="primary">LOC122130408</name>
</gene>
<evidence type="ECO:0000256" key="2">
    <source>
        <dbReference type="ARBA" id="ARBA00022543"/>
    </source>
</evidence>
<feature type="transmembrane region" description="Helical" evidence="15">
    <location>
        <begin position="268"/>
        <end position="289"/>
    </location>
</feature>
<dbReference type="GO" id="GO:0016020">
    <property type="term" value="C:membrane"/>
    <property type="evidence" value="ECO:0007669"/>
    <property type="project" value="UniProtKB-SubCell"/>
</dbReference>
<evidence type="ECO:0000256" key="14">
    <source>
        <dbReference type="SAM" id="MobiDB-lite"/>
    </source>
</evidence>
<dbReference type="Proteomes" id="UP000515152">
    <property type="component" value="Unplaced"/>
</dbReference>
<evidence type="ECO:0000256" key="5">
    <source>
        <dbReference type="ARBA" id="ARBA00022925"/>
    </source>
</evidence>
<evidence type="ECO:0000256" key="10">
    <source>
        <dbReference type="ARBA" id="ARBA00023157"/>
    </source>
</evidence>
<evidence type="ECO:0000256" key="4">
    <source>
        <dbReference type="ARBA" id="ARBA00022692"/>
    </source>
</evidence>
<dbReference type="PROSITE" id="PS00238">
    <property type="entry name" value="OPSIN"/>
    <property type="match status" value="1"/>
</dbReference>
<feature type="transmembrane region" description="Helical" evidence="15">
    <location>
        <begin position="16"/>
        <end position="38"/>
    </location>
</feature>
<reference evidence="18" key="1">
    <citation type="submission" date="2025-08" db="UniProtKB">
        <authorList>
            <consortium name="RefSeq"/>
        </authorList>
    </citation>
    <scope>IDENTIFICATION</scope>
</reference>
<dbReference type="AlphaFoldDB" id="A0A8M1KB09"/>
<evidence type="ECO:0000313" key="18">
    <source>
        <dbReference type="RefSeq" id="XP_042561077.1"/>
    </source>
</evidence>
<feature type="transmembrane region" description="Helical" evidence="15">
    <location>
        <begin position="89"/>
        <end position="110"/>
    </location>
</feature>
<dbReference type="OrthoDB" id="7217071at2759"/>
<accession>A0A8M1KB09</accession>
<keyword evidence="17" id="KW-1185">Reference proteome</keyword>